<gene>
    <name evidence="2" type="ORF">M9458_044071</name>
</gene>
<organism evidence="2 3">
    <name type="scientific">Cirrhinus mrigala</name>
    <name type="common">Mrigala</name>
    <dbReference type="NCBI Taxonomy" id="683832"/>
    <lineage>
        <taxon>Eukaryota</taxon>
        <taxon>Metazoa</taxon>
        <taxon>Chordata</taxon>
        <taxon>Craniata</taxon>
        <taxon>Vertebrata</taxon>
        <taxon>Euteleostomi</taxon>
        <taxon>Actinopterygii</taxon>
        <taxon>Neopterygii</taxon>
        <taxon>Teleostei</taxon>
        <taxon>Ostariophysi</taxon>
        <taxon>Cypriniformes</taxon>
        <taxon>Cyprinidae</taxon>
        <taxon>Labeoninae</taxon>
        <taxon>Labeonini</taxon>
        <taxon>Cirrhinus</taxon>
    </lineage>
</organism>
<sequence>RGRGGLAAAKYSASQLPFVRDENIYDLRGARSFPTLEDDGRTDVLPCTPPSFEEATTASIATTLSSTTSLSIPERSPSDTSEHPRY</sequence>
<feature type="non-terminal residue" evidence="2">
    <location>
        <position position="86"/>
    </location>
</feature>
<reference evidence="2 3" key="1">
    <citation type="submission" date="2024-05" db="EMBL/GenBank/DDBJ databases">
        <title>Genome sequencing and assembly of Indian major carp, Cirrhinus mrigala (Hamilton, 1822).</title>
        <authorList>
            <person name="Mohindra V."/>
            <person name="Chowdhury L.M."/>
            <person name="Lal K."/>
            <person name="Jena J.K."/>
        </authorList>
    </citation>
    <scope>NUCLEOTIDE SEQUENCE [LARGE SCALE GENOMIC DNA]</scope>
    <source>
        <strain evidence="2">CM1030</strain>
        <tissue evidence="2">Blood</tissue>
    </source>
</reference>
<dbReference type="AlphaFoldDB" id="A0ABD0NGI6"/>
<accession>A0ABD0NGI6</accession>
<feature type="non-terminal residue" evidence="2">
    <location>
        <position position="1"/>
    </location>
</feature>
<keyword evidence="3" id="KW-1185">Reference proteome</keyword>
<comment type="caution">
    <text evidence="2">The sequence shown here is derived from an EMBL/GenBank/DDBJ whole genome shotgun (WGS) entry which is preliminary data.</text>
</comment>
<feature type="compositionally biased region" description="Low complexity" evidence="1">
    <location>
        <begin position="62"/>
        <end position="72"/>
    </location>
</feature>
<dbReference type="EMBL" id="JAMKFB020000022">
    <property type="protein sequence ID" value="KAL0160346.1"/>
    <property type="molecule type" value="Genomic_DNA"/>
</dbReference>
<proteinExistence type="predicted"/>
<feature type="compositionally biased region" description="Basic and acidic residues" evidence="1">
    <location>
        <begin position="76"/>
        <end position="86"/>
    </location>
</feature>
<feature type="region of interest" description="Disordered" evidence="1">
    <location>
        <begin position="62"/>
        <end position="86"/>
    </location>
</feature>
<evidence type="ECO:0000313" key="2">
    <source>
        <dbReference type="EMBL" id="KAL0160346.1"/>
    </source>
</evidence>
<protein>
    <submittedName>
        <fullName evidence="2">Uncharacterized protein</fullName>
    </submittedName>
</protein>
<evidence type="ECO:0000313" key="3">
    <source>
        <dbReference type="Proteomes" id="UP001529510"/>
    </source>
</evidence>
<evidence type="ECO:0000256" key="1">
    <source>
        <dbReference type="SAM" id="MobiDB-lite"/>
    </source>
</evidence>
<name>A0ABD0NGI6_CIRMR</name>
<dbReference type="Proteomes" id="UP001529510">
    <property type="component" value="Unassembled WGS sequence"/>
</dbReference>